<evidence type="ECO:0000256" key="5">
    <source>
        <dbReference type="ARBA" id="ARBA00023163"/>
    </source>
</evidence>
<evidence type="ECO:0000259" key="7">
    <source>
        <dbReference type="PROSITE" id="PS51294"/>
    </source>
</evidence>
<keyword evidence="4" id="KW-0175">Coiled coil</keyword>
<keyword evidence="6" id="KW-0539">Nucleus</keyword>
<comment type="caution">
    <text evidence="8">The sequence shown here is derived from an EMBL/GenBank/DDBJ whole genome shotgun (WGS) entry which is preliminary data.</text>
</comment>
<dbReference type="Gene3D" id="1.10.10.60">
    <property type="entry name" value="Homeodomain-like"/>
    <property type="match status" value="1"/>
</dbReference>
<evidence type="ECO:0000313" key="9">
    <source>
        <dbReference type="Proteomes" id="UP001324115"/>
    </source>
</evidence>
<evidence type="ECO:0000313" key="8">
    <source>
        <dbReference type="EMBL" id="KAK4594132.1"/>
    </source>
</evidence>
<dbReference type="InterPro" id="IPR017930">
    <property type="entry name" value="Myb_dom"/>
</dbReference>
<dbReference type="InterPro" id="IPR009057">
    <property type="entry name" value="Homeodomain-like_sf"/>
</dbReference>
<accession>A0AAN7J181</accession>
<reference evidence="8 9" key="1">
    <citation type="journal article" date="2023" name="G3 (Bethesda)">
        <title>A haplotype-resolved chromosome-scale genome for Quercus rubra L. provides insights into the genetics of adaptive traits for red oak species.</title>
        <authorList>
            <person name="Kapoor B."/>
            <person name="Jenkins J."/>
            <person name="Schmutz J."/>
            <person name="Zhebentyayeva T."/>
            <person name="Kuelheim C."/>
            <person name="Coggeshall M."/>
            <person name="Heim C."/>
            <person name="Lasky J.R."/>
            <person name="Leites L."/>
            <person name="Islam-Faridi N."/>
            <person name="Romero-Severson J."/>
            <person name="DeLeo V.L."/>
            <person name="Lucas S.M."/>
            <person name="Lazic D."/>
            <person name="Gailing O."/>
            <person name="Carlson J."/>
            <person name="Staton M."/>
        </authorList>
    </citation>
    <scope>NUCLEOTIDE SEQUENCE [LARGE SCALE GENOMIC DNA]</scope>
    <source>
        <strain evidence="8">Pseudo-F2</strain>
    </source>
</reference>
<keyword evidence="9" id="KW-1185">Reference proteome</keyword>
<evidence type="ECO:0000256" key="2">
    <source>
        <dbReference type="ARBA" id="ARBA00006783"/>
    </source>
</evidence>
<dbReference type="PROSITE" id="PS51294">
    <property type="entry name" value="HTH_MYB"/>
    <property type="match status" value="1"/>
</dbReference>
<dbReference type="Proteomes" id="UP001324115">
    <property type="component" value="Unassembled WGS sequence"/>
</dbReference>
<dbReference type="EMBL" id="JAXUIC010000004">
    <property type="protein sequence ID" value="KAK4594132.1"/>
    <property type="molecule type" value="Genomic_DNA"/>
</dbReference>
<dbReference type="PANTHER" id="PTHR31499:SF43">
    <property type="entry name" value="MYB FAMILY TRANSCRIPTION FACTOR APL"/>
    <property type="match status" value="1"/>
</dbReference>
<evidence type="ECO:0000256" key="3">
    <source>
        <dbReference type="ARBA" id="ARBA00023015"/>
    </source>
</evidence>
<organism evidence="8 9">
    <name type="scientific">Quercus rubra</name>
    <name type="common">Northern red oak</name>
    <name type="synonym">Quercus borealis</name>
    <dbReference type="NCBI Taxonomy" id="3512"/>
    <lineage>
        <taxon>Eukaryota</taxon>
        <taxon>Viridiplantae</taxon>
        <taxon>Streptophyta</taxon>
        <taxon>Embryophyta</taxon>
        <taxon>Tracheophyta</taxon>
        <taxon>Spermatophyta</taxon>
        <taxon>Magnoliopsida</taxon>
        <taxon>eudicotyledons</taxon>
        <taxon>Gunneridae</taxon>
        <taxon>Pentapetalae</taxon>
        <taxon>rosids</taxon>
        <taxon>fabids</taxon>
        <taxon>Fagales</taxon>
        <taxon>Fagaceae</taxon>
        <taxon>Quercus</taxon>
    </lineage>
</organism>
<keyword evidence="5" id="KW-0804">Transcription</keyword>
<comment type="similarity">
    <text evidence="2">Belongs to the MYB-CC family.</text>
</comment>
<evidence type="ECO:0000256" key="6">
    <source>
        <dbReference type="ARBA" id="ARBA00023242"/>
    </source>
</evidence>
<gene>
    <name evidence="8" type="ORF">RGQ29_017995</name>
</gene>
<dbReference type="NCBIfam" id="TIGR01557">
    <property type="entry name" value="myb_SHAQKYF"/>
    <property type="match status" value="1"/>
</dbReference>
<keyword evidence="3" id="KW-0805">Transcription regulation</keyword>
<comment type="subcellular location">
    <subcellularLocation>
        <location evidence="1">Nucleus</location>
    </subcellularLocation>
</comment>
<dbReference type="Pfam" id="PF00249">
    <property type="entry name" value="Myb_DNA-binding"/>
    <property type="match status" value="1"/>
</dbReference>
<proteinExistence type="inferred from homology"/>
<sequence>MFSPKKPTMNSTHDRQICVQGDTGLVLTTDPKPRLRWTAELHERFVDAVTQLGGPEKATPKTIMKVMGVKGLTLYHLKSHLQKFRLGKQPHKDLNDQAVRDASASEFQRDGAATSRIMGHHFNEYINIHHTEALRTQMEVRRRLNEQLEAHYIYVLWKKVQKHLQMRIDAQGKYMETILDKACRTLAGENVNSQGYKLVGYQGIDEIGNMRDFGFSLNLPPIEDLHVNEDNSRCGFQIQETGVAVERLHLEDDALKLGGQLQMALTNDDSSTLNFMPRSSQSQCSYNSPLNL</sequence>
<dbReference type="GO" id="GO:0003677">
    <property type="term" value="F:DNA binding"/>
    <property type="evidence" value="ECO:0007669"/>
    <property type="project" value="InterPro"/>
</dbReference>
<evidence type="ECO:0000256" key="1">
    <source>
        <dbReference type="ARBA" id="ARBA00004123"/>
    </source>
</evidence>
<feature type="domain" description="HTH myb-type" evidence="7">
    <location>
        <begin position="29"/>
        <end position="89"/>
    </location>
</feature>
<dbReference type="GO" id="GO:0003700">
    <property type="term" value="F:DNA-binding transcription factor activity"/>
    <property type="evidence" value="ECO:0007669"/>
    <property type="project" value="InterPro"/>
</dbReference>
<evidence type="ECO:0000256" key="4">
    <source>
        <dbReference type="ARBA" id="ARBA00023054"/>
    </source>
</evidence>
<dbReference type="SUPFAM" id="SSF46689">
    <property type="entry name" value="Homeodomain-like"/>
    <property type="match status" value="1"/>
</dbReference>
<dbReference type="AlphaFoldDB" id="A0AAN7J181"/>
<dbReference type="GO" id="GO:0005634">
    <property type="term" value="C:nucleus"/>
    <property type="evidence" value="ECO:0007669"/>
    <property type="project" value="UniProtKB-SubCell"/>
</dbReference>
<dbReference type="InterPro" id="IPR006447">
    <property type="entry name" value="Myb_dom_plants"/>
</dbReference>
<dbReference type="PANTHER" id="PTHR31499">
    <property type="entry name" value="MYB FAMILY TRANSCRIPTION FACTOR PHL11"/>
    <property type="match status" value="1"/>
</dbReference>
<protein>
    <recommendedName>
        <fullName evidence="7">HTH myb-type domain-containing protein</fullName>
    </recommendedName>
</protein>
<dbReference type="InterPro" id="IPR025756">
    <property type="entry name" value="Myb_CC_LHEQLE"/>
</dbReference>
<name>A0AAN7J181_QUERU</name>
<dbReference type="InterPro" id="IPR001005">
    <property type="entry name" value="SANT/Myb"/>
</dbReference>
<dbReference type="InterPro" id="IPR046955">
    <property type="entry name" value="PHR1-like"/>
</dbReference>
<dbReference type="FunFam" id="1.10.10.60:FF:000002">
    <property type="entry name" value="Myb family transcription factor"/>
    <property type="match status" value="1"/>
</dbReference>
<dbReference type="Pfam" id="PF14379">
    <property type="entry name" value="Myb_CC_LHEQLE"/>
    <property type="match status" value="1"/>
</dbReference>